<dbReference type="EMBL" id="JADGJQ010000004">
    <property type="protein sequence ID" value="KAJ3184316.1"/>
    <property type="molecule type" value="Genomic_DNA"/>
</dbReference>
<protein>
    <submittedName>
        <fullName evidence="2">Uncharacterized protein</fullName>
    </submittedName>
</protein>
<evidence type="ECO:0000313" key="3">
    <source>
        <dbReference type="Proteomes" id="UP001212152"/>
    </source>
</evidence>
<feature type="region of interest" description="Disordered" evidence="1">
    <location>
        <begin position="153"/>
        <end position="192"/>
    </location>
</feature>
<evidence type="ECO:0000313" key="2">
    <source>
        <dbReference type="EMBL" id="KAJ3184316.1"/>
    </source>
</evidence>
<evidence type="ECO:0000256" key="1">
    <source>
        <dbReference type="SAM" id="MobiDB-lite"/>
    </source>
</evidence>
<name>A0AAD5TSW4_9FUNG</name>
<dbReference type="Proteomes" id="UP001212152">
    <property type="component" value="Unassembled WGS sequence"/>
</dbReference>
<sequence length="488" mass="52061">MRNPATNTAADDAKMVLATQPESKSVFRLTKKASVITHPGTPATPSGGLGPPSPLGILEAFPPAVVLKILRVCAPELRTVRNLSTRYREMVERYIAKRTKRFQESIEEAECWGHRAPTLSDLVHLDPLALANILEVHYGSKLARNGQPVAAAALTSPSEVGGRSEMDDDDVQTDASASQAPRGGGSRSKPMKREAMQRIVYTAFRAALDDYEEGCYATVSVLRAFVIRHGLQYSGGGVDSTSTSALADRAVVADDQSERDVSDGVSLRSAAALALNANGNGSTVGSSVRSKSADGSLNLTRLVKDSNWLKLNSELHRQAAMHGHAANLPPLCDVEDPVSTLAQGADLAVRAHRPATLVACLDAARMYGCLWATIDRGLQAALAADRWGRRVPVEVLLVLLDAAFNDTLGPWAFCAATRGWGFEGAEGSGGGQGDTRMSVAARDLLVRAEECAKLYGIAWHRLSTLGGFAVAPVEEVAREVRGRLKIMM</sequence>
<organism evidence="2 3">
    <name type="scientific">Geranomyces variabilis</name>
    <dbReference type="NCBI Taxonomy" id="109894"/>
    <lineage>
        <taxon>Eukaryota</taxon>
        <taxon>Fungi</taxon>
        <taxon>Fungi incertae sedis</taxon>
        <taxon>Chytridiomycota</taxon>
        <taxon>Chytridiomycota incertae sedis</taxon>
        <taxon>Chytridiomycetes</taxon>
        <taxon>Spizellomycetales</taxon>
        <taxon>Powellomycetaceae</taxon>
        <taxon>Geranomyces</taxon>
    </lineage>
</organism>
<dbReference type="AlphaFoldDB" id="A0AAD5TSW4"/>
<comment type="caution">
    <text evidence="2">The sequence shown here is derived from an EMBL/GenBank/DDBJ whole genome shotgun (WGS) entry which is preliminary data.</text>
</comment>
<proteinExistence type="predicted"/>
<reference evidence="2" key="1">
    <citation type="submission" date="2020-05" db="EMBL/GenBank/DDBJ databases">
        <title>Phylogenomic resolution of chytrid fungi.</title>
        <authorList>
            <person name="Stajich J.E."/>
            <person name="Amses K."/>
            <person name="Simmons R."/>
            <person name="Seto K."/>
            <person name="Myers J."/>
            <person name="Bonds A."/>
            <person name="Quandt C.A."/>
            <person name="Barry K."/>
            <person name="Liu P."/>
            <person name="Grigoriev I."/>
            <person name="Longcore J.E."/>
            <person name="James T.Y."/>
        </authorList>
    </citation>
    <scope>NUCLEOTIDE SEQUENCE</scope>
    <source>
        <strain evidence="2">JEL0379</strain>
    </source>
</reference>
<accession>A0AAD5TSW4</accession>
<gene>
    <name evidence="2" type="ORF">HDU87_005164</name>
</gene>
<keyword evidence="3" id="KW-1185">Reference proteome</keyword>